<dbReference type="RefSeq" id="WP_220750569.1">
    <property type="nucleotide sequence ID" value="NZ_BPFH01000011.1"/>
</dbReference>
<dbReference type="Proteomes" id="UP000786693">
    <property type="component" value="Unassembled WGS sequence"/>
</dbReference>
<keyword evidence="2" id="KW-1185">Reference proteome</keyword>
<organism evidence="1 2">
    <name type="scientific">Jannaschia pagri</name>
    <dbReference type="NCBI Taxonomy" id="2829797"/>
    <lineage>
        <taxon>Bacteria</taxon>
        <taxon>Pseudomonadati</taxon>
        <taxon>Pseudomonadota</taxon>
        <taxon>Alphaproteobacteria</taxon>
        <taxon>Rhodobacterales</taxon>
        <taxon>Roseobacteraceae</taxon>
        <taxon>Jannaschia</taxon>
    </lineage>
</organism>
<sequence length="185" mass="20153">MSDDPGAIALSLAKQMRSFDPGALAVLRRMGADGAAPAYWRLAASRPQLSQRPDRWAPIVRALAILTPKGAPEQRGNLYEATRPLGMALCDGGDPSWPNAPRPMLSERRLAQIMAARGVQRDILLTRAIRALAASKPVNAGLRVPDIAWVFLVPDRPETLAEPYYCRLDRAERAANETEDTTADA</sequence>
<comment type="caution">
    <text evidence="1">The sequence shown here is derived from an EMBL/GenBank/DDBJ whole genome shotgun (WGS) entry which is preliminary data.</text>
</comment>
<evidence type="ECO:0008006" key="3">
    <source>
        <dbReference type="Google" id="ProtNLM"/>
    </source>
</evidence>
<dbReference type="EMBL" id="BPFH01000011">
    <property type="protein sequence ID" value="GIT97088.1"/>
    <property type="molecule type" value="Genomic_DNA"/>
</dbReference>
<name>A0ABQ4NRR0_9RHOB</name>
<evidence type="ECO:0000313" key="1">
    <source>
        <dbReference type="EMBL" id="GIT97088.1"/>
    </source>
</evidence>
<dbReference type="InterPro" id="IPR038287">
    <property type="entry name" value="Cse2_sf"/>
</dbReference>
<reference evidence="1 2" key="1">
    <citation type="submission" date="2021-05" db="EMBL/GenBank/DDBJ databases">
        <title>Bacteria Genome sequencing.</title>
        <authorList>
            <person name="Takabe Y."/>
            <person name="Nakajima Y."/>
            <person name="Suzuki S."/>
            <person name="Shiozaki T."/>
        </authorList>
    </citation>
    <scope>NUCLEOTIDE SEQUENCE [LARGE SCALE GENOMIC DNA]</scope>
    <source>
        <strain evidence="1 2">AI_62</strain>
    </source>
</reference>
<gene>
    <name evidence="1" type="ORF">JANAI62_37110</name>
</gene>
<protein>
    <recommendedName>
        <fullName evidence="3">CRISPR system Cascade subunit CasB</fullName>
    </recommendedName>
</protein>
<dbReference type="Gene3D" id="1.10.520.40">
    <property type="entry name" value="CRISPR-associated protein Cse2"/>
    <property type="match status" value="1"/>
</dbReference>
<evidence type="ECO:0000313" key="2">
    <source>
        <dbReference type="Proteomes" id="UP000786693"/>
    </source>
</evidence>
<accession>A0ABQ4NRR0</accession>
<proteinExistence type="predicted"/>